<name>A0ABU5JB96_9ACTN</name>
<dbReference type="EMBL" id="JAXOTQ010000010">
    <property type="protein sequence ID" value="MDZ5489858.1"/>
    <property type="molecule type" value="Genomic_DNA"/>
</dbReference>
<protein>
    <submittedName>
        <fullName evidence="1">Uncharacterized protein</fullName>
    </submittedName>
</protein>
<accession>A0ABU5JB96</accession>
<evidence type="ECO:0000313" key="2">
    <source>
        <dbReference type="Proteomes" id="UP001290101"/>
    </source>
</evidence>
<gene>
    <name evidence="1" type="ORF">U2F25_10345</name>
</gene>
<dbReference type="Proteomes" id="UP001290101">
    <property type="component" value="Unassembled WGS sequence"/>
</dbReference>
<reference evidence="1 2" key="1">
    <citation type="submission" date="2023-12" db="EMBL/GenBank/DDBJ databases">
        <title>Micromonospora sp. nov., isolated from Atacama Desert.</title>
        <authorList>
            <person name="Carro L."/>
            <person name="Golinska P."/>
            <person name="Klenk H.-P."/>
            <person name="Goodfellow M."/>
        </authorList>
    </citation>
    <scope>NUCLEOTIDE SEQUENCE [LARGE SCALE GENOMIC DNA]</scope>
    <source>
        <strain evidence="1 2">4G53</strain>
    </source>
</reference>
<evidence type="ECO:0000313" key="1">
    <source>
        <dbReference type="EMBL" id="MDZ5489858.1"/>
    </source>
</evidence>
<sequence length="82" mass="8788">MLMEVIDLGIVRLTTTVADVGSTAGCRVLPRQAEPTAPVRGRDAGRDVVDVLMTDHREVEAIFVELESRHGTPSTGGSSPTW</sequence>
<dbReference type="RefSeq" id="WP_322440132.1">
    <property type="nucleotide sequence ID" value="NZ_JAXOTQ010000010.1"/>
</dbReference>
<organism evidence="1 2">
    <name type="scientific">Micromonospora sicca</name>
    <dbReference type="NCBI Taxonomy" id="2202420"/>
    <lineage>
        <taxon>Bacteria</taxon>
        <taxon>Bacillati</taxon>
        <taxon>Actinomycetota</taxon>
        <taxon>Actinomycetes</taxon>
        <taxon>Micromonosporales</taxon>
        <taxon>Micromonosporaceae</taxon>
        <taxon>Micromonospora</taxon>
    </lineage>
</organism>
<proteinExistence type="predicted"/>
<comment type="caution">
    <text evidence="1">The sequence shown here is derived from an EMBL/GenBank/DDBJ whole genome shotgun (WGS) entry which is preliminary data.</text>
</comment>
<keyword evidence="2" id="KW-1185">Reference proteome</keyword>